<name>A0A8D8Z660_9HEMI</name>
<protein>
    <submittedName>
        <fullName evidence="1">Uncharacterized protein</fullName>
    </submittedName>
</protein>
<dbReference type="EMBL" id="HBUF01426805">
    <property type="protein sequence ID" value="CAG6741497.1"/>
    <property type="molecule type" value="Transcribed_RNA"/>
</dbReference>
<reference evidence="1" key="1">
    <citation type="submission" date="2021-05" db="EMBL/GenBank/DDBJ databases">
        <authorList>
            <person name="Alioto T."/>
            <person name="Alioto T."/>
            <person name="Gomez Garrido J."/>
        </authorList>
    </citation>
    <scope>NUCLEOTIDE SEQUENCE</scope>
</reference>
<accession>A0A8D8Z660</accession>
<sequence length="104" mass="11014">MMKNSTCAQHHNMVEQACADDVSSSLRKVLSPRSPGSACVLVSNPSYACVCVRCSVSNSFNDQFVSCGVSNPFEAEDCEVSFVSGFSCCAARRVKAALAFGFGL</sequence>
<organism evidence="1">
    <name type="scientific">Cacopsylla melanoneura</name>
    <dbReference type="NCBI Taxonomy" id="428564"/>
    <lineage>
        <taxon>Eukaryota</taxon>
        <taxon>Metazoa</taxon>
        <taxon>Ecdysozoa</taxon>
        <taxon>Arthropoda</taxon>
        <taxon>Hexapoda</taxon>
        <taxon>Insecta</taxon>
        <taxon>Pterygota</taxon>
        <taxon>Neoptera</taxon>
        <taxon>Paraneoptera</taxon>
        <taxon>Hemiptera</taxon>
        <taxon>Sternorrhyncha</taxon>
        <taxon>Psylloidea</taxon>
        <taxon>Psyllidae</taxon>
        <taxon>Psyllinae</taxon>
        <taxon>Cacopsylla</taxon>
    </lineage>
</organism>
<evidence type="ECO:0000313" key="1">
    <source>
        <dbReference type="EMBL" id="CAG6741497.1"/>
    </source>
</evidence>
<proteinExistence type="predicted"/>
<dbReference type="AlphaFoldDB" id="A0A8D8Z660"/>